<organism evidence="1">
    <name type="scientific">mine drainage metagenome</name>
    <dbReference type="NCBI Taxonomy" id="410659"/>
    <lineage>
        <taxon>unclassified sequences</taxon>
        <taxon>metagenomes</taxon>
        <taxon>ecological metagenomes</taxon>
    </lineage>
</organism>
<dbReference type="AlphaFoldDB" id="A0A1J5R4L9"/>
<sequence length="210" mass="21834">MLTQSPRSTPRVKAVRASLDRAAANAILDEAPICHVGFCTADGPAVIPTIHWRVEDRLYFHGSPGSRLAGVMAAGQDLCVTVTLLDGLVLARSAFAHSMNYRSVVLFGQAQAVSGEAEKHAAFAALMDKLAPGRAALLRPTSAKEYAATQLLAFPIQEGAVKCRKGPPADVAGDETAAIWAGVVPLTLTAGPPEADALTPPGQTLGYPAL</sequence>
<reference evidence="1" key="1">
    <citation type="submission" date="2016-10" db="EMBL/GenBank/DDBJ databases">
        <title>Sequence of Gallionella enrichment culture.</title>
        <authorList>
            <person name="Poehlein A."/>
            <person name="Muehling M."/>
            <person name="Daniel R."/>
        </authorList>
    </citation>
    <scope>NUCLEOTIDE SEQUENCE</scope>
</reference>
<protein>
    <submittedName>
        <fullName evidence="1">Pyridoxamine 5'-phosphate oxidase</fullName>
    </submittedName>
</protein>
<dbReference type="EMBL" id="MLJW01000447">
    <property type="protein sequence ID" value="OIQ86991.1"/>
    <property type="molecule type" value="Genomic_DNA"/>
</dbReference>
<comment type="caution">
    <text evidence="1">The sequence shown here is derived from an EMBL/GenBank/DDBJ whole genome shotgun (WGS) entry which is preliminary data.</text>
</comment>
<accession>A0A1J5R4L9</accession>
<dbReference type="SUPFAM" id="SSF50475">
    <property type="entry name" value="FMN-binding split barrel"/>
    <property type="match status" value="1"/>
</dbReference>
<name>A0A1J5R4L9_9ZZZZ</name>
<dbReference type="InterPro" id="IPR024747">
    <property type="entry name" value="Pyridox_Oxase-rel"/>
</dbReference>
<dbReference type="PANTHER" id="PTHR34071">
    <property type="entry name" value="5-NITROIMIDAZOLE ANTIBIOTICS RESISTANCE PROTEIN, NIMA-FAMILY-RELATED PROTEIN-RELATED"/>
    <property type="match status" value="1"/>
</dbReference>
<dbReference type="PANTHER" id="PTHR34071:SF2">
    <property type="entry name" value="FLAVIN-NUCLEOTIDE-BINDING PROTEIN"/>
    <property type="match status" value="1"/>
</dbReference>
<dbReference type="InterPro" id="IPR012349">
    <property type="entry name" value="Split_barrel_FMN-bd"/>
</dbReference>
<proteinExistence type="predicted"/>
<dbReference type="Pfam" id="PF12900">
    <property type="entry name" value="Pyridox_ox_2"/>
    <property type="match status" value="1"/>
</dbReference>
<gene>
    <name evidence="1" type="ORF">GALL_311490</name>
</gene>
<evidence type="ECO:0000313" key="1">
    <source>
        <dbReference type="EMBL" id="OIQ86991.1"/>
    </source>
</evidence>
<dbReference type="Gene3D" id="2.30.110.10">
    <property type="entry name" value="Electron Transport, Fmn-binding Protein, Chain A"/>
    <property type="match status" value="1"/>
</dbReference>